<dbReference type="PANTHER" id="PTHR28670">
    <property type="entry name" value="UV-STIMULATED SCAFFOLD PROTEIN A"/>
    <property type="match status" value="1"/>
</dbReference>
<dbReference type="PANTHER" id="PTHR28670:SF1">
    <property type="entry name" value="UV-STIMULATED SCAFFOLD PROTEIN A"/>
    <property type="match status" value="1"/>
</dbReference>
<evidence type="ECO:0000313" key="4">
    <source>
        <dbReference type="EMBL" id="KAJ3223782.1"/>
    </source>
</evidence>
<dbReference type="GO" id="GO:0000993">
    <property type="term" value="F:RNA polymerase II complex binding"/>
    <property type="evidence" value="ECO:0007669"/>
    <property type="project" value="TreeGrafter"/>
</dbReference>
<accession>A0AAD5U424</accession>
<reference evidence="4" key="1">
    <citation type="submission" date="2020-05" db="EMBL/GenBank/DDBJ databases">
        <title>Phylogenomic resolution of chytrid fungi.</title>
        <authorList>
            <person name="Stajich J.E."/>
            <person name="Amses K."/>
            <person name="Simmons R."/>
            <person name="Seto K."/>
            <person name="Myers J."/>
            <person name="Bonds A."/>
            <person name="Quandt C.A."/>
            <person name="Barry K."/>
            <person name="Liu P."/>
            <person name="Grigoriev I."/>
            <person name="Longcore J.E."/>
            <person name="James T.Y."/>
        </authorList>
    </citation>
    <scope>NUCLEOTIDE SEQUENCE</scope>
    <source>
        <strain evidence="4">JEL0476</strain>
    </source>
</reference>
<keyword evidence="1" id="KW-0175">Coiled coil</keyword>
<dbReference type="InterPro" id="IPR049431">
    <property type="entry name" value="UVSSA_C"/>
</dbReference>
<dbReference type="GO" id="GO:0006283">
    <property type="term" value="P:transcription-coupled nucleotide-excision repair"/>
    <property type="evidence" value="ECO:0007669"/>
    <property type="project" value="TreeGrafter"/>
</dbReference>
<keyword evidence="5" id="KW-1185">Reference proteome</keyword>
<evidence type="ECO:0000256" key="1">
    <source>
        <dbReference type="SAM" id="Coils"/>
    </source>
</evidence>
<evidence type="ECO:0000256" key="2">
    <source>
        <dbReference type="SAM" id="MobiDB-lite"/>
    </source>
</evidence>
<feature type="coiled-coil region" evidence="1">
    <location>
        <begin position="418"/>
        <end position="445"/>
    </location>
</feature>
<protein>
    <recommendedName>
        <fullName evidence="3">UV-stimulated scaffold protein A C-terminal domain-containing protein</fullName>
    </recommendedName>
</protein>
<feature type="domain" description="UV-stimulated scaffold protein A C-terminal" evidence="3">
    <location>
        <begin position="334"/>
        <end position="426"/>
    </location>
</feature>
<dbReference type="GO" id="GO:0005694">
    <property type="term" value="C:chromosome"/>
    <property type="evidence" value="ECO:0007669"/>
    <property type="project" value="TreeGrafter"/>
</dbReference>
<sequence length="493" mass="56510">MVKFITNSLFCEEYTLETIKNWYEKFGNHYKQLAAGCNYIVNELKIKFLNNHGIHFQLSNEQFNYIKSLNLKKLNNIVGDIYTLELNIKENLNSMISCFNILLPNIITRENSDRASNSAANVSSIQETIKSFGMGSHFYSIEIDISNSDLGIKENAENKIIFDTLRSSIIVLTKHLEKTKEMITKLSRLDLEADSEKIKENTVKKLIYFKNMLEANKAKYLELNINPGNLIINDEYTDDDSNEEDHIFEEVQTEGACSSTQQPSTFLERKSTSFSNLKYDRKILPLNAKVKKRADDNQKKNNISSQKIEFVRKPVSDDKGKVVGDIIIKGDYNGSSDEEEYILNNNGFEFSHHGWNRVGENPTVSSKTLKNIVRKYIKVTTLPPSNIQPCKVKSSKTGKLCERKDLVTCPIHGPIIPRDDTGRALDNIIAEKEEAQDKQEGKKQLWEILANDIETQTESFAENSAKRRRLVSKREKPTARDRLEKKFKLADKK</sequence>
<gene>
    <name evidence="4" type="ORF">HK099_000675</name>
</gene>
<dbReference type="EMBL" id="JADGJW010000117">
    <property type="protein sequence ID" value="KAJ3223782.1"/>
    <property type="molecule type" value="Genomic_DNA"/>
</dbReference>
<name>A0AAD5U424_9FUNG</name>
<dbReference type="Proteomes" id="UP001211065">
    <property type="component" value="Unassembled WGS sequence"/>
</dbReference>
<evidence type="ECO:0000259" key="3">
    <source>
        <dbReference type="Pfam" id="PF09740"/>
    </source>
</evidence>
<dbReference type="AlphaFoldDB" id="A0AAD5U424"/>
<comment type="caution">
    <text evidence="4">The sequence shown here is derived from an EMBL/GenBank/DDBJ whole genome shotgun (WGS) entry which is preliminary data.</text>
</comment>
<evidence type="ECO:0000313" key="5">
    <source>
        <dbReference type="Proteomes" id="UP001211065"/>
    </source>
</evidence>
<feature type="region of interest" description="Disordered" evidence="2">
    <location>
        <begin position="460"/>
        <end position="493"/>
    </location>
</feature>
<feature type="compositionally biased region" description="Basic and acidic residues" evidence="2">
    <location>
        <begin position="472"/>
        <end position="493"/>
    </location>
</feature>
<proteinExistence type="predicted"/>
<dbReference type="InterPro" id="IPR018610">
    <property type="entry name" value="UVSSA"/>
</dbReference>
<dbReference type="Pfam" id="PF09740">
    <property type="entry name" value="DUF2043"/>
    <property type="match status" value="1"/>
</dbReference>
<organism evidence="4 5">
    <name type="scientific">Clydaea vesicula</name>
    <dbReference type="NCBI Taxonomy" id="447962"/>
    <lineage>
        <taxon>Eukaryota</taxon>
        <taxon>Fungi</taxon>
        <taxon>Fungi incertae sedis</taxon>
        <taxon>Chytridiomycota</taxon>
        <taxon>Chytridiomycota incertae sedis</taxon>
        <taxon>Chytridiomycetes</taxon>
        <taxon>Lobulomycetales</taxon>
        <taxon>Lobulomycetaceae</taxon>
        <taxon>Clydaea</taxon>
    </lineage>
</organism>
<dbReference type="GO" id="GO:0009411">
    <property type="term" value="P:response to UV"/>
    <property type="evidence" value="ECO:0007669"/>
    <property type="project" value="InterPro"/>
</dbReference>